<gene>
    <name evidence="1" type="ORF">JMN32_22445</name>
</gene>
<accession>A0A937KGD6</accession>
<sequence length="81" mass="9287">MKEITNEMLLKCLQFIQDNGGEVSRYSFDKYITRNILVKESFNIVPKKLVEEGFINIVRDGKEVKITLTQLGIDKVGNSHV</sequence>
<evidence type="ECO:0000313" key="2">
    <source>
        <dbReference type="Proteomes" id="UP000614216"/>
    </source>
</evidence>
<comment type="caution">
    <text evidence="1">The sequence shown here is derived from an EMBL/GenBank/DDBJ whole genome shotgun (WGS) entry which is preliminary data.</text>
</comment>
<reference evidence="1" key="1">
    <citation type="submission" date="2021-01" db="EMBL/GenBank/DDBJ databases">
        <title>Fulvivirga kasyanovii gen. nov., sp nov., a novel member of the phylum Bacteroidetes isolated from seawater in a mussel farm.</title>
        <authorList>
            <person name="Zhao L.-H."/>
            <person name="Wang Z.-J."/>
        </authorList>
    </citation>
    <scope>NUCLEOTIDE SEQUENCE</scope>
    <source>
        <strain evidence="1">29W222</strain>
    </source>
</reference>
<organism evidence="1 2">
    <name type="scientific">Fulvivirga marina</name>
    <dbReference type="NCBI Taxonomy" id="2494733"/>
    <lineage>
        <taxon>Bacteria</taxon>
        <taxon>Pseudomonadati</taxon>
        <taxon>Bacteroidota</taxon>
        <taxon>Cytophagia</taxon>
        <taxon>Cytophagales</taxon>
        <taxon>Fulvivirgaceae</taxon>
        <taxon>Fulvivirga</taxon>
    </lineage>
</organism>
<dbReference type="Proteomes" id="UP000614216">
    <property type="component" value="Unassembled WGS sequence"/>
</dbReference>
<keyword evidence="2" id="KW-1185">Reference proteome</keyword>
<name>A0A937KGD6_9BACT</name>
<dbReference type="EMBL" id="JAEUGD010000066">
    <property type="protein sequence ID" value="MBL6449088.1"/>
    <property type="molecule type" value="Genomic_DNA"/>
</dbReference>
<protein>
    <submittedName>
        <fullName evidence="1">Uncharacterized protein</fullName>
    </submittedName>
</protein>
<evidence type="ECO:0000313" key="1">
    <source>
        <dbReference type="EMBL" id="MBL6449088.1"/>
    </source>
</evidence>
<proteinExistence type="predicted"/>
<dbReference type="AlphaFoldDB" id="A0A937KGD6"/>
<dbReference type="RefSeq" id="WP_202858618.1">
    <property type="nucleotide sequence ID" value="NZ_JAEUGD010000066.1"/>
</dbReference>